<evidence type="ECO:0000313" key="12">
    <source>
        <dbReference type="EMBL" id="AZU02789.1"/>
    </source>
</evidence>
<dbReference type="EC" id="2.7.7.18" evidence="11"/>
<evidence type="ECO:0000256" key="4">
    <source>
        <dbReference type="ARBA" id="ARBA00022642"/>
    </source>
</evidence>
<dbReference type="HAMAP" id="MF_00244">
    <property type="entry name" value="NaMN_adenylyltr"/>
    <property type="match status" value="1"/>
</dbReference>
<evidence type="ECO:0000256" key="11">
    <source>
        <dbReference type="HAMAP-Rule" id="MF_00244"/>
    </source>
</evidence>
<dbReference type="PANTHER" id="PTHR39321">
    <property type="entry name" value="NICOTINATE-NUCLEOTIDE ADENYLYLTRANSFERASE-RELATED"/>
    <property type="match status" value="1"/>
</dbReference>
<evidence type="ECO:0000313" key="13">
    <source>
        <dbReference type="Proteomes" id="UP000286954"/>
    </source>
</evidence>
<keyword evidence="9 11" id="KW-0520">NAD</keyword>
<keyword evidence="8 11" id="KW-0067">ATP-binding</keyword>
<evidence type="ECO:0000256" key="5">
    <source>
        <dbReference type="ARBA" id="ARBA00022679"/>
    </source>
</evidence>
<gene>
    <name evidence="11" type="primary">nadD</name>
    <name evidence="12" type="ORF">X907_0240</name>
</gene>
<evidence type="ECO:0000256" key="8">
    <source>
        <dbReference type="ARBA" id="ARBA00022840"/>
    </source>
</evidence>
<comment type="catalytic activity">
    <reaction evidence="10 11">
        <text>nicotinate beta-D-ribonucleotide + ATP + H(+) = deamido-NAD(+) + diphosphate</text>
        <dbReference type="Rhea" id="RHEA:22860"/>
        <dbReference type="ChEBI" id="CHEBI:15378"/>
        <dbReference type="ChEBI" id="CHEBI:30616"/>
        <dbReference type="ChEBI" id="CHEBI:33019"/>
        <dbReference type="ChEBI" id="CHEBI:57502"/>
        <dbReference type="ChEBI" id="CHEBI:58437"/>
        <dbReference type="EC" id="2.7.7.18"/>
    </reaction>
</comment>
<dbReference type="InterPro" id="IPR004821">
    <property type="entry name" value="Cyt_trans-like"/>
</dbReference>
<evidence type="ECO:0000256" key="7">
    <source>
        <dbReference type="ARBA" id="ARBA00022741"/>
    </source>
</evidence>
<dbReference type="PANTHER" id="PTHR39321:SF3">
    <property type="entry name" value="PHOSPHOPANTETHEINE ADENYLYLTRANSFERASE"/>
    <property type="match status" value="1"/>
</dbReference>
<keyword evidence="13" id="KW-1185">Reference proteome</keyword>
<dbReference type="Gene3D" id="3.40.50.620">
    <property type="entry name" value="HUPs"/>
    <property type="match status" value="1"/>
</dbReference>
<dbReference type="KEGG" id="gak:X907_0240"/>
<dbReference type="OrthoDB" id="5295945at2"/>
<dbReference type="Pfam" id="PF01467">
    <property type="entry name" value="CTP_transf_like"/>
    <property type="match status" value="1"/>
</dbReference>
<name>A0A3T0E653_9PROT</name>
<dbReference type="Proteomes" id="UP000286954">
    <property type="component" value="Chromosome"/>
</dbReference>
<protein>
    <recommendedName>
        <fullName evidence="11">Probable nicotinate-nucleotide adenylyltransferase</fullName>
        <ecNumber evidence="11">2.7.7.18</ecNumber>
    </recommendedName>
    <alternativeName>
        <fullName evidence="11">Deamido-NAD(+) diphosphorylase</fullName>
    </alternativeName>
    <alternativeName>
        <fullName evidence="11">Deamido-NAD(+) pyrophosphorylase</fullName>
    </alternativeName>
    <alternativeName>
        <fullName evidence="11">Nicotinate mononucleotide adenylyltransferase</fullName>
        <shortName evidence="11">NaMN adenylyltransferase</shortName>
    </alternativeName>
</protein>
<proteinExistence type="inferred from homology"/>
<sequence length="206" mass="22728">MSQRPATPRFAAGKAEMLAPGMTVGLYGGSFDPPHAGHRHVALTASKRLGLDAVWWLVSPHNPLKHHAPGEIEARVAAIRALIPEPGHVVTTLESRLGTRYTIDIIRHLTKRYPQVRFVWIMGADGLGSFRRWGHWREIAARVPVCVIARGGSPLKWRLGQAARQLAHARVQPVAARALVERGAPGWTYITAPLHAEASSILRRER</sequence>
<keyword evidence="6 11" id="KW-0548">Nucleotidyltransferase</keyword>
<keyword evidence="4 11" id="KW-0662">Pyridine nucleotide biosynthesis</keyword>
<dbReference type="GO" id="GO:0004515">
    <property type="term" value="F:nicotinate-nucleotide adenylyltransferase activity"/>
    <property type="evidence" value="ECO:0007669"/>
    <property type="project" value="UniProtKB-UniRule"/>
</dbReference>
<reference evidence="12 13" key="1">
    <citation type="submission" date="2016-12" db="EMBL/GenBank/DDBJ databases">
        <title>The genome of dimorphic prosthecate Glycocaulis alkaliphilus 6b-8t, isolated from crude oil dictates its adaptability in petroleum environments.</title>
        <authorList>
            <person name="Wu X.-L."/>
            <person name="Geng S."/>
        </authorList>
    </citation>
    <scope>NUCLEOTIDE SEQUENCE [LARGE SCALE GENOMIC DNA]</scope>
    <source>
        <strain evidence="12 13">6B-8</strain>
    </source>
</reference>
<dbReference type="InterPro" id="IPR014729">
    <property type="entry name" value="Rossmann-like_a/b/a_fold"/>
</dbReference>
<dbReference type="GO" id="GO:0005524">
    <property type="term" value="F:ATP binding"/>
    <property type="evidence" value="ECO:0007669"/>
    <property type="project" value="UniProtKB-KW"/>
</dbReference>
<dbReference type="SUPFAM" id="SSF52374">
    <property type="entry name" value="Nucleotidylyl transferase"/>
    <property type="match status" value="1"/>
</dbReference>
<evidence type="ECO:0000256" key="2">
    <source>
        <dbReference type="ARBA" id="ARBA00005019"/>
    </source>
</evidence>
<organism evidence="12 13">
    <name type="scientific">Glycocaulis alkaliphilus</name>
    <dbReference type="NCBI Taxonomy" id="1434191"/>
    <lineage>
        <taxon>Bacteria</taxon>
        <taxon>Pseudomonadati</taxon>
        <taxon>Pseudomonadota</taxon>
        <taxon>Alphaproteobacteria</taxon>
        <taxon>Maricaulales</taxon>
        <taxon>Maricaulaceae</taxon>
        <taxon>Glycocaulis</taxon>
    </lineage>
</organism>
<comment type="function">
    <text evidence="1 11">Catalyzes the reversible adenylation of nicotinate mononucleotide (NaMN) to nicotinic acid adenine dinucleotide (NaAD).</text>
</comment>
<keyword evidence="7 11" id="KW-0547">Nucleotide-binding</keyword>
<evidence type="ECO:0000256" key="9">
    <source>
        <dbReference type="ARBA" id="ARBA00023027"/>
    </source>
</evidence>
<dbReference type="EMBL" id="CP018911">
    <property type="protein sequence ID" value="AZU02789.1"/>
    <property type="molecule type" value="Genomic_DNA"/>
</dbReference>
<dbReference type="CDD" id="cd02165">
    <property type="entry name" value="NMNAT"/>
    <property type="match status" value="1"/>
</dbReference>
<accession>A0A3T0E653</accession>
<dbReference type="InterPro" id="IPR005248">
    <property type="entry name" value="NadD/NMNAT"/>
</dbReference>
<dbReference type="GO" id="GO:0009435">
    <property type="term" value="P:NAD+ biosynthetic process"/>
    <property type="evidence" value="ECO:0007669"/>
    <property type="project" value="UniProtKB-UniRule"/>
</dbReference>
<comment type="similarity">
    <text evidence="3 11">Belongs to the NadD family.</text>
</comment>
<dbReference type="AlphaFoldDB" id="A0A3T0E653"/>
<evidence type="ECO:0000256" key="3">
    <source>
        <dbReference type="ARBA" id="ARBA00009014"/>
    </source>
</evidence>
<comment type="pathway">
    <text evidence="2 11">Cofactor biosynthesis; NAD(+) biosynthesis; deamido-NAD(+) from nicotinate D-ribonucleotide: step 1/1.</text>
</comment>
<dbReference type="UniPathway" id="UPA00253">
    <property type="reaction ID" value="UER00332"/>
</dbReference>
<dbReference type="RefSeq" id="WP_127565241.1">
    <property type="nucleotide sequence ID" value="NZ_BMFB01000006.1"/>
</dbReference>
<keyword evidence="5 11" id="KW-0808">Transferase</keyword>
<evidence type="ECO:0000256" key="6">
    <source>
        <dbReference type="ARBA" id="ARBA00022695"/>
    </source>
</evidence>
<evidence type="ECO:0000256" key="1">
    <source>
        <dbReference type="ARBA" id="ARBA00002324"/>
    </source>
</evidence>
<evidence type="ECO:0000256" key="10">
    <source>
        <dbReference type="ARBA" id="ARBA00048721"/>
    </source>
</evidence>